<dbReference type="OrthoDB" id="411785at2759"/>
<name>A0A9W7T0U1_9PEZI</name>
<proteinExistence type="inferred from homology"/>
<evidence type="ECO:0000313" key="6">
    <source>
        <dbReference type="Proteomes" id="UP001138500"/>
    </source>
</evidence>
<gene>
    <name evidence="5" type="ORF">Tdes44962_MAKER01229</name>
</gene>
<feature type="domain" description="Methyltransferase type 11" evidence="4">
    <location>
        <begin position="61"/>
        <end position="167"/>
    </location>
</feature>
<accession>A0A9W7T0U1</accession>
<reference evidence="5 6" key="1">
    <citation type="journal article" date="2018" name="IMA Fungus">
        <title>IMA Genome-F 10: Nine draft genome sequences of Claviceps purpurea s.lat., including C. arundinis, C. humidiphila, and C. cf. spartinae, pseudomolecules for the pitch canker pathogen Fusarium circinatum, draft genome of Davidsoniella eucalypti, Grosmannia galeiformis, Quambalaria eucalypti, and Teratosphaeria destructans.</title>
        <authorList>
            <person name="Wingfield B.D."/>
            <person name="Liu M."/>
            <person name="Nguyen H.D."/>
            <person name="Lane F.A."/>
            <person name="Morgan S.W."/>
            <person name="De Vos L."/>
            <person name="Wilken P.M."/>
            <person name="Duong T.A."/>
            <person name="Aylward J."/>
            <person name="Coetzee M.P."/>
            <person name="Dadej K."/>
            <person name="De Beer Z.W."/>
            <person name="Findlay W."/>
            <person name="Havenga M."/>
            <person name="Kolarik M."/>
            <person name="Menzies J.G."/>
            <person name="Naidoo K."/>
            <person name="Pochopski O."/>
            <person name="Shoukouhi P."/>
            <person name="Santana Q.C."/>
            <person name="Seifert K.A."/>
            <person name="Soal N."/>
            <person name="Steenkamp E.T."/>
            <person name="Tatham C.T."/>
            <person name="van der Nest M.A."/>
            <person name="Wingfield M.J."/>
        </authorList>
    </citation>
    <scope>NUCLEOTIDE SEQUENCE [LARGE SCALE GENOMIC DNA]</scope>
    <source>
        <strain evidence="5">CMW44962</strain>
    </source>
</reference>
<dbReference type="PANTHER" id="PTHR12176">
    <property type="entry name" value="SAM-DEPENDENT METHYLTRANSFERASE SUPERFAMILY PROTEIN"/>
    <property type="match status" value="1"/>
</dbReference>
<dbReference type="GO" id="GO:0032259">
    <property type="term" value="P:methylation"/>
    <property type="evidence" value="ECO:0007669"/>
    <property type="project" value="UniProtKB-KW"/>
</dbReference>
<keyword evidence="3" id="KW-0808">Transferase</keyword>
<protein>
    <submittedName>
        <fullName evidence="5">Endothelin-converting enzyme 2</fullName>
    </submittedName>
</protein>
<evidence type="ECO:0000256" key="3">
    <source>
        <dbReference type="ARBA" id="ARBA00022679"/>
    </source>
</evidence>
<comment type="caution">
    <text evidence="5">The sequence shown here is derived from an EMBL/GenBank/DDBJ whole genome shotgun (WGS) entry which is preliminary data.</text>
</comment>
<evidence type="ECO:0000259" key="4">
    <source>
        <dbReference type="Pfam" id="PF08241"/>
    </source>
</evidence>
<organism evidence="5 6">
    <name type="scientific">Teratosphaeria destructans</name>
    <dbReference type="NCBI Taxonomy" id="418781"/>
    <lineage>
        <taxon>Eukaryota</taxon>
        <taxon>Fungi</taxon>
        <taxon>Dikarya</taxon>
        <taxon>Ascomycota</taxon>
        <taxon>Pezizomycotina</taxon>
        <taxon>Dothideomycetes</taxon>
        <taxon>Dothideomycetidae</taxon>
        <taxon>Mycosphaerellales</taxon>
        <taxon>Teratosphaeriaceae</taxon>
        <taxon>Teratosphaeria</taxon>
    </lineage>
</organism>
<keyword evidence="2" id="KW-0489">Methyltransferase</keyword>
<comment type="similarity">
    <text evidence="1">Belongs to the methyltransferase superfamily.</text>
</comment>
<dbReference type="InterPro" id="IPR029063">
    <property type="entry name" value="SAM-dependent_MTases_sf"/>
</dbReference>
<evidence type="ECO:0000256" key="2">
    <source>
        <dbReference type="ARBA" id="ARBA00022603"/>
    </source>
</evidence>
<dbReference type="AlphaFoldDB" id="A0A9W7T0U1"/>
<keyword evidence="6" id="KW-1185">Reference proteome</keyword>
<evidence type="ECO:0000256" key="1">
    <source>
        <dbReference type="ARBA" id="ARBA00008361"/>
    </source>
</evidence>
<evidence type="ECO:0000313" key="5">
    <source>
        <dbReference type="EMBL" id="KAH9845219.1"/>
    </source>
</evidence>
<dbReference type="InterPro" id="IPR051419">
    <property type="entry name" value="Lys/N-term_MeTrsfase_sf"/>
</dbReference>
<dbReference type="SUPFAM" id="SSF53335">
    <property type="entry name" value="S-adenosyl-L-methionine-dependent methyltransferases"/>
    <property type="match status" value="1"/>
</dbReference>
<sequence>MSSEDEAGHALGRAAFWDERYARSDGAAPTHEWFRTFKDLQPFLERHLFQSFRPAQDPRILHLGAGDSTFPHDLAELGYRNQSCVDFSAVLVRSMAARAVDGVTWAREDVRRMPHVASRSIDVAFDKGTLDAMIYGSPWSPPEEVKENTRRYMHEVSRALKDDGVFLYVTYRQPHFVKPLLNQDGLWDLTHEALSAGGDSFEYYGFVLRKANELSTSGHGRGNGSS</sequence>
<dbReference type="InterPro" id="IPR013216">
    <property type="entry name" value="Methyltransf_11"/>
</dbReference>
<dbReference type="Pfam" id="PF08241">
    <property type="entry name" value="Methyltransf_11"/>
    <property type="match status" value="1"/>
</dbReference>
<dbReference type="GO" id="GO:0008757">
    <property type="term" value="F:S-adenosylmethionine-dependent methyltransferase activity"/>
    <property type="evidence" value="ECO:0007669"/>
    <property type="project" value="InterPro"/>
</dbReference>
<dbReference type="PANTHER" id="PTHR12176:SF80">
    <property type="entry name" value="EEF1A LYSINE METHYLTRANSFERASE 4"/>
    <property type="match status" value="1"/>
</dbReference>
<dbReference type="Proteomes" id="UP001138500">
    <property type="component" value="Unassembled WGS sequence"/>
</dbReference>
<dbReference type="Gene3D" id="3.40.50.150">
    <property type="entry name" value="Vaccinia Virus protein VP39"/>
    <property type="match status" value="1"/>
</dbReference>
<dbReference type="CDD" id="cd02440">
    <property type="entry name" value="AdoMet_MTases"/>
    <property type="match status" value="1"/>
</dbReference>
<reference evidence="5 6" key="2">
    <citation type="journal article" date="2021" name="Curr. Genet.">
        <title>Genetic response to nitrogen starvation in the aggressive Eucalyptus foliar pathogen Teratosphaeria destructans.</title>
        <authorList>
            <person name="Havenga M."/>
            <person name="Wingfield B.D."/>
            <person name="Wingfield M.J."/>
            <person name="Dreyer L.L."/>
            <person name="Roets F."/>
            <person name="Aylward J."/>
        </authorList>
    </citation>
    <scope>NUCLEOTIDE SEQUENCE [LARGE SCALE GENOMIC DNA]</scope>
    <source>
        <strain evidence="5">CMW44962</strain>
    </source>
</reference>
<dbReference type="EMBL" id="RIBY02000113">
    <property type="protein sequence ID" value="KAH9845219.1"/>
    <property type="molecule type" value="Genomic_DNA"/>
</dbReference>